<sequence>MTEQPIVISVAKPLWAAWSMGEGLANVRGQRLTQASTSELLEALSLHEATLQKVAGRAPEVVYGLWMEDRYSNPLPITSSGVVAGDDYYVFDETPEEAQSFAEYLRDHAVNAVREELARR</sequence>
<evidence type="ECO:0000313" key="1">
    <source>
        <dbReference type="EMBL" id="RKF24635.1"/>
    </source>
</evidence>
<protein>
    <submittedName>
        <fullName evidence="1">Uncharacterized protein</fullName>
    </submittedName>
</protein>
<dbReference type="AlphaFoldDB" id="A0A420EV84"/>
<dbReference type="RefSeq" id="WP_120331002.1">
    <property type="nucleotide sequence ID" value="NZ_RAQQ01000021.1"/>
</dbReference>
<dbReference type="OrthoDB" id="9898103at2"/>
<dbReference type="EMBL" id="RAQQ01000021">
    <property type="protein sequence ID" value="RKF24635.1"/>
    <property type="molecule type" value="Genomic_DNA"/>
</dbReference>
<dbReference type="Proteomes" id="UP000285744">
    <property type="component" value="Unassembled WGS sequence"/>
</dbReference>
<name>A0A420EV84_9ACTN</name>
<gene>
    <name evidence="1" type="ORF">D7I43_24965</name>
</gene>
<evidence type="ECO:0000313" key="2">
    <source>
        <dbReference type="Proteomes" id="UP000285744"/>
    </source>
</evidence>
<organism evidence="1 2">
    <name type="scientific">Micromonospora globbae</name>
    <dbReference type="NCBI Taxonomy" id="1894969"/>
    <lineage>
        <taxon>Bacteria</taxon>
        <taxon>Bacillati</taxon>
        <taxon>Actinomycetota</taxon>
        <taxon>Actinomycetes</taxon>
        <taxon>Micromonosporales</taxon>
        <taxon>Micromonosporaceae</taxon>
        <taxon>Micromonospora</taxon>
    </lineage>
</organism>
<comment type="caution">
    <text evidence="1">The sequence shown here is derived from an EMBL/GenBank/DDBJ whole genome shotgun (WGS) entry which is preliminary data.</text>
</comment>
<proteinExistence type="predicted"/>
<accession>A0A420EV84</accession>
<reference evidence="1 2" key="1">
    <citation type="journal article" date="2018" name="Int. J. Syst. Evol. Microbiol.">
        <title>Micromonospora globbae sp. nov., an endophytic actinomycete isolated from roots of Globba winitii C. H. Wright.</title>
        <authorList>
            <person name="Kuncharoen N."/>
            <person name="Pittayakhajonwut P."/>
            <person name="Tanasupawat S."/>
        </authorList>
    </citation>
    <scope>NUCLEOTIDE SEQUENCE [LARGE SCALE GENOMIC DNA]</scope>
    <source>
        <strain evidence="1 2">WPS1-2</strain>
    </source>
</reference>